<dbReference type="EMBL" id="FNVD01000031">
    <property type="protein sequence ID" value="SEG32444.1"/>
    <property type="molecule type" value="Genomic_DNA"/>
</dbReference>
<dbReference type="RefSeq" id="WP_235003878.1">
    <property type="nucleotide sequence ID" value="NZ_FNVD01000031.1"/>
</dbReference>
<reference evidence="2" key="1">
    <citation type="submission" date="2016-10" db="EMBL/GenBank/DDBJ databases">
        <authorList>
            <person name="Varghese N."/>
            <person name="Submissions S."/>
        </authorList>
    </citation>
    <scope>NUCLEOTIDE SEQUENCE [LARGE SCALE GENOMIC DNA]</scope>
    <source>
        <strain evidence="2">DSM 23413</strain>
    </source>
</reference>
<evidence type="ECO:0000313" key="2">
    <source>
        <dbReference type="Proteomes" id="UP000236742"/>
    </source>
</evidence>
<sequence>MARFLDHFASHGDPFMPYPANAPTPDDLSRLDAAEIARLPVDLLAILQREVDERLKQAKAAKARLDGALNIRYAARAEEARRAAGKDTGTVRLDDGDFTVVADLPKRVDWDQEQLAAMVERIRAAGDDPEQYVDVTYRVPERKYAAWPEAIRKGFEPARTVRPGTLKVAILPREDAR</sequence>
<protein>
    <submittedName>
        <fullName evidence="1">Uncharacterized protein</fullName>
    </submittedName>
</protein>
<proteinExistence type="predicted"/>
<dbReference type="Proteomes" id="UP000236742">
    <property type="component" value="Unassembled WGS sequence"/>
</dbReference>
<dbReference type="AlphaFoldDB" id="A0A1H5Z8P5"/>
<accession>A0A1H5Z8P5</accession>
<gene>
    <name evidence="1" type="ORF">SAMN05421751_13113</name>
</gene>
<evidence type="ECO:0000313" key="1">
    <source>
        <dbReference type="EMBL" id="SEG32444.1"/>
    </source>
</evidence>
<organism evidence="1 2">
    <name type="scientific">Jhaorihella thermophila</name>
    <dbReference type="NCBI Taxonomy" id="488547"/>
    <lineage>
        <taxon>Bacteria</taxon>
        <taxon>Pseudomonadati</taxon>
        <taxon>Pseudomonadota</taxon>
        <taxon>Alphaproteobacteria</taxon>
        <taxon>Rhodobacterales</taxon>
        <taxon>Paracoccaceae</taxon>
        <taxon>Jhaorihella</taxon>
    </lineage>
</organism>
<name>A0A1H5Z8P5_9RHOB</name>
<keyword evidence="2" id="KW-1185">Reference proteome</keyword>